<evidence type="ECO:0000313" key="1">
    <source>
        <dbReference type="EMBL" id="JAE06612.1"/>
    </source>
</evidence>
<reference evidence="1" key="1">
    <citation type="submission" date="2014-09" db="EMBL/GenBank/DDBJ databases">
        <authorList>
            <person name="Magalhaes I.L.F."/>
            <person name="Oliveira U."/>
            <person name="Santos F.R."/>
            <person name="Vidigal T.H.D.A."/>
            <person name="Brescovit A.D."/>
            <person name="Santos A.J."/>
        </authorList>
    </citation>
    <scope>NUCLEOTIDE SEQUENCE</scope>
    <source>
        <tissue evidence="1">Shoot tissue taken approximately 20 cm above the soil surface</tissue>
    </source>
</reference>
<organism evidence="1">
    <name type="scientific">Arundo donax</name>
    <name type="common">Giant reed</name>
    <name type="synonym">Donax arundinaceus</name>
    <dbReference type="NCBI Taxonomy" id="35708"/>
    <lineage>
        <taxon>Eukaryota</taxon>
        <taxon>Viridiplantae</taxon>
        <taxon>Streptophyta</taxon>
        <taxon>Embryophyta</taxon>
        <taxon>Tracheophyta</taxon>
        <taxon>Spermatophyta</taxon>
        <taxon>Magnoliopsida</taxon>
        <taxon>Liliopsida</taxon>
        <taxon>Poales</taxon>
        <taxon>Poaceae</taxon>
        <taxon>PACMAD clade</taxon>
        <taxon>Arundinoideae</taxon>
        <taxon>Arundineae</taxon>
        <taxon>Arundo</taxon>
    </lineage>
</organism>
<reference evidence="1" key="2">
    <citation type="journal article" date="2015" name="Data Brief">
        <title>Shoot transcriptome of the giant reed, Arundo donax.</title>
        <authorList>
            <person name="Barrero R.A."/>
            <person name="Guerrero F.D."/>
            <person name="Moolhuijzen P."/>
            <person name="Goolsby J.A."/>
            <person name="Tidwell J."/>
            <person name="Bellgard S.E."/>
            <person name="Bellgard M.I."/>
        </authorList>
    </citation>
    <scope>NUCLEOTIDE SEQUENCE</scope>
    <source>
        <tissue evidence="1">Shoot tissue taken approximately 20 cm above the soil surface</tissue>
    </source>
</reference>
<accession>A0A0A9F2U1</accession>
<proteinExistence type="predicted"/>
<name>A0A0A9F2U1_ARUDO</name>
<dbReference type="EMBL" id="GBRH01191284">
    <property type="protein sequence ID" value="JAE06612.1"/>
    <property type="molecule type" value="Transcribed_RNA"/>
</dbReference>
<dbReference type="AlphaFoldDB" id="A0A0A9F2U1"/>
<sequence>MKLLSTNIDVIELTRLPISVWIFIEHFFAYC</sequence>
<protein>
    <submittedName>
        <fullName evidence="1">Uncharacterized protein</fullName>
    </submittedName>
</protein>